<dbReference type="InterPro" id="IPR027417">
    <property type="entry name" value="P-loop_NTPase"/>
</dbReference>
<dbReference type="PANTHER" id="PTHR43820:SF4">
    <property type="entry name" value="HIGH-AFFINITY BRANCHED-CHAIN AMINO ACID TRANSPORT ATP-BINDING PROTEIN LIVF"/>
    <property type="match status" value="1"/>
</dbReference>
<evidence type="ECO:0000256" key="3">
    <source>
        <dbReference type="ARBA" id="ARBA00022741"/>
    </source>
</evidence>
<dbReference type="InterPro" id="IPR003593">
    <property type="entry name" value="AAA+_ATPase"/>
</dbReference>
<dbReference type="AlphaFoldDB" id="C0ZT93"/>
<dbReference type="PANTHER" id="PTHR43820">
    <property type="entry name" value="HIGH-AFFINITY BRANCHED-CHAIN AMINO ACID TRANSPORT ATP-BINDING PROTEIN LIVF"/>
    <property type="match status" value="1"/>
</dbReference>
<dbReference type="InterPro" id="IPR017871">
    <property type="entry name" value="ABC_transporter-like_CS"/>
</dbReference>
<evidence type="ECO:0000259" key="6">
    <source>
        <dbReference type="PROSITE" id="PS50893"/>
    </source>
</evidence>
<dbReference type="CDD" id="cd03224">
    <property type="entry name" value="ABC_TM1139_LivF_branched"/>
    <property type="match status" value="1"/>
</dbReference>
<name>C0ZT93_RHOE4</name>
<dbReference type="GO" id="GO:0015807">
    <property type="term" value="P:L-amino acid transport"/>
    <property type="evidence" value="ECO:0007669"/>
    <property type="project" value="TreeGrafter"/>
</dbReference>
<proteinExistence type="inferred from homology"/>
<dbReference type="PROSITE" id="PS00211">
    <property type="entry name" value="ABC_TRANSPORTER_1"/>
    <property type="match status" value="1"/>
</dbReference>
<dbReference type="InterPro" id="IPR003439">
    <property type="entry name" value="ABC_transporter-like_ATP-bd"/>
</dbReference>
<organism evidence="7 8">
    <name type="scientific">Rhodococcus erythropolis (strain PR4 / NBRC 100887)</name>
    <dbReference type="NCBI Taxonomy" id="234621"/>
    <lineage>
        <taxon>Bacteria</taxon>
        <taxon>Bacillati</taxon>
        <taxon>Actinomycetota</taxon>
        <taxon>Actinomycetes</taxon>
        <taxon>Mycobacteriales</taxon>
        <taxon>Nocardiaceae</taxon>
        <taxon>Rhodococcus</taxon>
        <taxon>Rhodococcus erythropolis group</taxon>
    </lineage>
</organism>
<keyword evidence="2" id="KW-0813">Transport</keyword>
<keyword evidence="3" id="KW-0547">Nucleotide-binding</keyword>
<dbReference type="Proteomes" id="UP000002204">
    <property type="component" value="Chromosome"/>
</dbReference>
<dbReference type="EMBL" id="AP008957">
    <property type="protein sequence ID" value="BAH32066.1"/>
    <property type="molecule type" value="Genomic_DNA"/>
</dbReference>
<dbReference type="SMART" id="SM00382">
    <property type="entry name" value="AAA"/>
    <property type="match status" value="1"/>
</dbReference>
<dbReference type="PROSITE" id="PS50893">
    <property type="entry name" value="ABC_TRANSPORTER_2"/>
    <property type="match status" value="1"/>
</dbReference>
<feature type="domain" description="ABC transporter" evidence="6">
    <location>
        <begin position="6"/>
        <end position="239"/>
    </location>
</feature>
<sequence>MMEPILKVRNLQTGYGDLRVVWDVSFDVYPGQVTALLGRNGAGKTSTLRALSGLNKVASGTVEMDGADITGVPAHKRVRQGMAYVQEGKRVFHKQTVEQNLLLGGYTRKAKRGELMESVESMYEMFPILGDKRALPAGSMSGGQQQMLAIGAALMAQPRLLLLDEPSGGLAPVIVGEVMDRVQQLKETGLAVLLVEQAVEAAMSVADHVTVLDIGKVVLDADAKDIDDLAVLKDAYFGRI</sequence>
<dbReference type="GO" id="GO:0015658">
    <property type="term" value="F:branched-chain amino acid transmembrane transporter activity"/>
    <property type="evidence" value="ECO:0007669"/>
    <property type="project" value="TreeGrafter"/>
</dbReference>
<gene>
    <name evidence="7" type="ordered locus">RER_13580</name>
</gene>
<dbReference type="Gene3D" id="3.40.50.300">
    <property type="entry name" value="P-loop containing nucleotide triphosphate hydrolases"/>
    <property type="match status" value="1"/>
</dbReference>
<dbReference type="GO" id="GO:0016887">
    <property type="term" value="F:ATP hydrolysis activity"/>
    <property type="evidence" value="ECO:0007669"/>
    <property type="project" value="InterPro"/>
</dbReference>
<comment type="similarity">
    <text evidence="1">Belongs to the ABC transporter superfamily.</text>
</comment>
<evidence type="ECO:0000256" key="5">
    <source>
        <dbReference type="ARBA" id="ARBA00022970"/>
    </source>
</evidence>
<evidence type="ECO:0000313" key="7">
    <source>
        <dbReference type="EMBL" id="BAH32066.1"/>
    </source>
</evidence>
<dbReference type="KEGG" id="rer:RER_13580"/>
<keyword evidence="4 7" id="KW-0067">ATP-binding</keyword>
<evidence type="ECO:0000256" key="4">
    <source>
        <dbReference type="ARBA" id="ARBA00022840"/>
    </source>
</evidence>
<evidence type="ECO:0000313" key="8">
    <source>
        <dbReference type="Proteomes" id="UP000002204"/>
    </source>
</evidence>
<accession>C0ZT93</accession>
<reference evidence="7 8" key="2">
    <citation type="journal article" date="2006" name="Environ. Microbiol.">
        <title>Sequence analysis of three plasmids harboured in Rhodococcus erythropolis strain PR4.</title>
        <authorList>
            <person name="Sekine M."/>
            <person name="Tanikawa S."/>
            <person name="Omata S."/>
            <person name="Saito M."/>
            <person name="Fujisawa T."/>
            <person name="Tsukatani N."/>
            <person name="Tajima T."/>
            <person name="Sekigawa T."/>
            <person name="Kosugi H."/>
            <person name="Matsuo Y."/>
            <person name="Nishiko R."/>
            <person name="Imamura K."/>
            <person name="Ito M."/>
            <person name="Narita H."/>
            <person name="Tago S."/>
            <person name="Fujita N."/>
            <person name="Harayama S."/>
        </authorList>
    </citation>
    <scope>NUCLEOTIDE SEQUENCE [LARGE SCALE GENOMIC DNA]</scope>
    <source>
        <strain evidence="8">PR4 / NBRC 100887</strain>
    </source>
</reference>
<reference evidence="8" key="1">
    <citation type="submission" date="2005-03" db="EMBL/GenBank/DDBJ databases">
        <title>Comparison of the complete genome sequences of Rhodococcus erythropolis PR4 and Rhodococcus opacus B4.</title>
        <authorList>
            <person name="Takarada H."/>
            <person name="Sekine M."/>
            <person name="Hosoyama A."/>
            <person name="Yamada R."/>
            <person name="Fujisawa T."/>
            <person name="Omata S."/>
            <person name="Shimizu A."/>
            <person name="Tsukatani N."/>
            <person name="Tanikawa S."/>
            <person name="Fujita N."/>
            <person name="Harayama S."/>
        </authorList>
    </citation>
    <scope>NUCLEOTIDE SEQUENCE [LARGE SCALE GENOMIC DNA]</scope>
    <source>
        <strain evidence="8">PR4 / NBRC 100887</strain>
    </source>
</reference>
<dbReference type="eggNOG" id="COG0410">
    <property type="taxonomic scope" value="Bacteria"/>
</dbReference>
<protein>
    <submittedName>
        <fullName evidence="7">Putative branched-chain amino acid ABC transporter ATP-binding protein</fullName>
    </submittedName>
</protein>
<evidence type="ECO:0000256" key="1">
    <source>
        <dbReference type="ARBA" id="ARBA00005417"/>
    </source>
</evidence>
<keyword evidence="5" id="KW-0029">Amino-acid transport</keyword>
<dbReference type="GO" id="GO:0005524">
    <property type="term" value="F:ATP binding"/>
    <property type="evidence" value="ECO:0007669"/>
    <property type="project" value="UniProtKB-KW"/>
</dbReference>
<evidence type="ECO:0000256" key="2">
    <source>
        <dbReference type="ARBA" id="ARBA00022448"/>
    </source>
</evidence>
<dbReference type="HOGENOM" id="CLU_000604_1_2_11"/>
<dbReference type="InterPro" id="IPR052156">
    <property type="entry name" value="BCAA_Transport_ATP-bd_LivF"/>
</dbReference>
<dbReference type="Pfam" id="PF00005">
    <property type="entry name" value="ABC_tran"/>
    <property type="match status" value="1"/>
</dbReference>
<dbReference type="SUPFAM" id="SSF52540">
    <property type="entry name" value="P-loop containing nucleoside triphosphate hydrolases"/>
    <property type="match status" value="1"/>
</dbReference>